<keyword evidence="2" id="KW-1185">Reference proteome</keyword>
<name>A0ABN2UFK3_9MICC</name>
<proteinExistence type="predicted"/>
<evidence type="ECO:0000313" key="2">
    <source>
        <dbReference type="Proteomes" id="UP001501461"/>
    </source>
</evidence>
<gene>
    <name evidence="1" type="ORF">GCM10009720_16350</name>
</gene>
<comment type="caution">
    <text evidence="1">The sequence shown here is derived from an EMBL/GenBank/DDBJ whole genome shotgun (WGS) entry which is preliminary data.</text>
</comment>
<protein>
    <submittedName>
        <fullName evidence="1">Uncharacterized protein</fullName>
    </submittedName>
</protein>
<dbReference type="Proteomes" id="UP001501461">
    <property type="component" value="Unassembled WGS sequence"/>
</dbReference>
<sequence length="121" mass="13973">MWSDVDTVSTEDERTYGRAFVILHPKQIRIDVALPIDDLLKKYRRYASTDIVVRWISGTDYVDDQLMVGLIADNVSKLWDFRQDILEVVATVPYANIMPVTDWLEDYLTSSTKDSKDRQAA</sequence>
<dbReference type="EMBL" id="BAAAMN010000028">
    <property type="protein sequence ID" value="GAA2036484.1"/>
    <property type="molecule type" value="Genomic_DNA"/>
</dbReference>
<evidence type="ECO:0000313" key="1">
    <source>
        <dbReference type="EMBL" id="GAA2036484.1"/>
    </source>
</evidence>
<organism evidence="1 2">
    <name type="scientific">Yaniella flava</name>
    <dbReference type="NCBI Taxonomy" id="287930"/>
    <lineage>
        <taxon>Bacteria</taxon>
        <taxon>Bacillati</taxon>
        <taxon>Actinomycetota</taxon>
        <taxon>Actinomycetes</taxon>
        <taxon>Micrococcales</taxon>
        <taxon>Micrococcaceae</taxon>
        <taxon>Yaniella</taxon>
    </lineage>
</organism>
<reference evidence="1 2" key="1">
    <citation type="journal article" date="2019" name="Int. J. Syst. Evol. Microbiol.">
        <title>The Global Catalogue of Microorganisms (GCM) 10K type strain sequencing project: providing services to taxonomists for standard genome sequencing and annotation.</title>
        <authorList>
            <consortium name="The Broad Institute Genomics Platform"/>
            <consortium name="The Broad Institute Genome Sequencing Center for Infectious Disease"/>
            <person name="Wu L."/>
            <person name="Ma J."/>
        </authorList>
    </citation>
    <scope>NUCLEOTIDE SEQUENCE [LARGE SCALE GENOMIC DNA]</scope>
    <source>
        <strain evidence="1 2">JCM 13595</strain>
    </source>
</reference>
<accession>A0ABN2UFK3</accession>